<dbReference type="Proteomes" id="UP001082899">
    <property type="component" value="Unassembled WGS sequence"/>
</dbReference>
<keyword evidence="12" id="KW-0969">Cilium</keyword>
<protein>
    <recommendedName>
        <fullName evidence="3">Flagellar FliJ protein</fullName>
    </recommendedName>
</protein>
<keyword evidence="12" id="KW-0282">Flagellum</keyword>
<name>A0ABT3ZHH0_9BURK</name>
<evidence type="ECO:0000313" key="12">
    <source>
        <dbReference type="EMBL" id="MCY0385979.1"/>
    </source>
</evidence>
<keyword evidence="9" id="KW-0472">Membrane</keyword>
<evidence type="ECO:0000256" key="4">
    <source>
        <dbReference type="ARBA" id="ARBA00022448"/>
    </source>
</evidence>
<evidence type="ECO:0000256" key="11">
    <source>
        <dbReference type="SAM" id="MobiDB-lite"/>
    </source>
</evidence>
<dbReference type="InterPro" id="IPR012823">
    <property type="entry name" value="Flagell_FliJ"/>
</dbReference>
<dbReference type="EMBL" id="JAPMXC010000001">
    <property type="protein sequence ID" value="MCY0385979.1"/>
    <property type="molecule type" value="Genomic_DNA"/>
</dbReference>
<gene>
    <name evidence="12" type="primary">fliJ</name>
    <name evidence="12" type="ORF">OVY01_01710</name>
</gene>
<evidence type="ECO:0000256" key="7">
    <source>
        <dbReference type="ARBA" id="ARBA00022795"/>
    </source>
</evidence>
<keyword evidence="6" id="KW-0145">Chemotaxis</keyword>
<evidence type="ECO:0000256" key="6">
    <source>
        <dbReference type="ARBA" id="ARBA00022500"/>
    </source>
</evidence>
<dbReference type="InterPro" id="IPR018006">
    <property type="entry name" value="Flag_FliJ_proteobac"/>
</dbReference>
<keyword evidence="8" id="KW-0653">Protein transport</keyword>
<sequence>MSKRLPYTTLIELAQKDVDEASRALGALQRRRDDMLGKRQDLDGYRGEYENRLAAASREGMTMLERRNFDAFLGTLGTAIHQQQAQVVALDQALEGARRQWQVKKQKLSSYEALEKRAVDAQRQREAKSEQRASDEFAARRARDRAAA</sequence>
<keyword evidence="5" id="KW-1003">Cell membrane</keyword>
<reference evidence="12" key="1">
    <citation type="submission" date="2022-11" db="EMBL/GenBank/DDBJ databases">
        <title>Robbsia betulipollinis sp. nov., isolated from pollen of birch (Betula pendula).</title>
        <authorList>
            <person name="Shi H."/>
            <person name="Ambika Manirajan B."/>
            <person name="Ratering S."/>
            <person name="Geissler-Plaum R."/>
            <person name="Schnell S."/>
        </authorList>
    </citation>
    <scope>NUCLEOTIDE SEQUENCE</scope>
    <source>
        <strain evidence="12">Bb-Pol-6</strain>
    </source>
</reference>
<evidence type="ECO:0000256" key="5">
    <source>
        <dbReference type="ARBA" id="ARBA00022475"/>
    </source>
</evidence>
<keyword evidence="10" id="KW-1006">Bacterial flagellum protein export</keyword>
<evidence type="ECO:0000313" key="13">
    <source>
        <dbReference type="Proteomes" id="UP001082899"/>
    </source>
</evidence>
<feature type="region of interest" description="Disordered" evidence="11">
    <location>
        <begin position="121"/>
        <end position="148"/>
    </location>
</feature>
<comment type="subcellular location">
    <subcellularLocation>
        <location evidence="1">Cell membrane</location>
        <topology evidence="1">Peripheral membrane protein</topology>
        <orientation evidence="1">Cytoplasmic side</orientation>
    </subcellularLocation>
</comment>
<keyword evidence="7" id="KW-1005">Bacterial flagellum biogenesis</keyword>
<comment type="caution">
    <text evidence="12">The sequence shown here is derived from an EMBL/GenBank/DDBJ whole genome shotgun (WGS) entry which is preliminary data.</text>
</comment>
<dbReference type="InterPro" id="IPR052570">
    <property type="entry name" value="FliJ"/>
</dbReference>
<evidence type="ECO:0000256" key="8">
    <source>
        <dbReference type="ARBA" id="ARBA00022927"/>
    </source>
</evidence>
<dbReference type="PANTHER" id="PTHR38786">
    <property type="entry name" value="FLAGELLAR FLIJ PROTEIN"/>
    <property type="match status" value="1"/>
</dbReference>
<comment type="similarity">
    <text evidence="2">Belongs to the FliJ family.</text>
</comment>
<dbReference type="RefSeq" id="WP_267845159.1">
    <property type="nucleotide sequence ID" value="NZ_JAPMXC010000001.1"/>
</dbReference>
<dbReference type="PANTHER" id="PTHR38786:SF1">
    <property type="entry name" value="FLAGELLAR FLIJ PROTEIN"/>
    <property type="match status" value="1"/>
</dbReference>
<keyword evidence="12" id="KW-0966">Cell projection</keyword>
<dbReference type="NCBIfam" id="TIGR02473">
    <property type="entry name" value="flagell_FliJ"/>
    <property type="match status" value="1"/>
</dbReference>
<proteinExistence type="inferred from homology"/>
<evidence type="ECO:0000256" key="2">
    <source>
        <dbReference type="ARBA" id="ARBA00010004"/>
    </source>
</evidence>
<accession>A0ABT3ZHH0</accession>
<dbReference type="InterPro" id="IPR053716">
    <property type="entry name" value="Flag_assembly_chemotaxis_eff"/>
</dbReference>
<evidence type="ECO:0000256" key="9">
    <source>
        <dbReference type="ARBA" id="ARBA00023136"/>
    </source>
</evidence>
<evidence type="ECO:0000256" key="3">
    <source>
        <dbReference type="ARBA" id="ARBA00020392"/>
    </source>
</evidence>
<evidence type="ECO:0000256" key="1">
    <source>
        <dbReference type="ARBA" id="ARBA00004413"/>
    </source>
</evidence>
<evidence type="ECO:0000256" key="10">
    <source>
        <dbReference type="ARBA" id="ARBA00023225"/>
    </source>
</evidence>
<dbReference type="PIRSF" id="PIRSF019404">
    <property type="entry name" value="FliJ"/>
    <property type="match status" value="1"/>
</dbReference>
<keyword evidence="13" id="KW-1185">Reference proteome</keyword>
<dbReference type="Pfam" id="PF02050">
    <property type="entry name" value="FliJ"/>
    <property type="match status" value="1"/>
</dbReference>
<organism evidence="12 13">
    <name type="scientific">Robbsia betulipollinis</name>
    <dbReference type="NCBI Taxonomy" id="2981849"/>
    <lineage>
        <taxon>Bacteria</taxon>
        <taxon>Pseudomonadati</taxon>
        <taxon>Pseudomonadota</taxon>
        <taxon>Betaproteobacteria</taxon>
        <taxon>Burkholderiales</taxon>
        <taxon>Burkholderiaceae</taxon>
        <taxon>Robbsia</taxon>
    </lineage>
</organism>
<dbReference type="PRINTS" id="PR01004">
    <property type="entry name" value="FLGFLIJ"/>
</dbReference>
<keyword evidence="4" id="KW-0813">Transport</keyword>
<dbReference type="Gene3D" id="1.10.287.1700">
    <property type="match status" value="1"/>
</dbReference>